<feature type="transmembrane region" description="Helical" evidence="1">
    <location>
        <begin position="214"/>
        <end position="233"/>
    </location>
</feature>
<dbReference type="InterPro" id="IPR050623">
    <property type="entry name" value="Glucan_succinyl_AcylTrfase"/>
</dbReference>
<accession>A0A6M0RUH4</accession>
<feature type="transmembrane region" description="Helical" evidence="1">
    <location>
        <begin position="147"/>
        <end position="167"/>
    </location>
</feature>
<dbReference type="RefSeq" id="WP_163702651.1">
    <property type="nucleotide sequence ID" value="NZ_QXHD01000004.1"/>
</dbReference>
<keyword evidence="1" id="KW-1133">Transmembrane helix</keyword>
<keyword evidence="1" id="KW-0812">Transmembrane</keyword>
<proteinExistence type="predicted"/>
<feature type="transmembrane region" description="Helical" evidence="1">
    <location>
        <begin position="179"/>
        <end position="202"/>
    </location>
</feature>
<dbReference type="GO" id="GO:0016747">
    <property type="term" value="F:acyltransferase activity, transferring groups other than amino-acyl groups"/>
    <property type="evidence" value="ECO:0007669"/>
    <property type="project" value="InterPro"/>
</dbReference>
<keyword evidence="1" id="KW-0472">Membrane</keyword>
<evidence type="ECO:0000313" key="4">
    <source>
        <dbReference type="Proteomes" id="UP000481033"/>
    </source>
</evidence>
<feature type="transmembrane region" description="Helical" evidence="1">
    <location>
        <begin position="45"/>
        <end position="67"/>
    </location>
</feature>
<dbReference type="EMBL" id="QXHD01000004">
    <property type="protein sequence ID" value="NEZ59864.1"/>
    <property type="molecule type" value="Genomic_DNA"/>
</dbReference>
<organism evidence="3 4">
    <name type="scientific">Adonisia turfae CCMR0081</name>
    <dbReference type="NCBI Taxonomy" id="2292702"/>
    <lineage>
        <taxon>Bacteria</taxon>
        <taxon>Bacillati</taxon>
        <taxon>Cyanobacteriota</taxon>
        <taxon>Adonisia</taxon>
        <taxon>Adonisia turfae</taxon>
    </lineage>
</organism>
<dbReference type="AlphaFoldDB" id="A0A6M0RUH4"/>
<sequence>MRHYDFDWIRTVVILNLIPLHVVWLMLFIPGFSQVETASMTALLLKLYIALVSSWHMPLLFLIAGYSAAVSLSKRSIRDFYRERIQRLLIPLVIFMVTLGPIQRYLWPNHLVPRNLTDFFIHYLPLHMGTILLGPCGSRLGPRWEHLWFLAYLLVMSFTVLVVLIRLSRATIMAMANLLYRHIIWLPMLGFGGAMATLGYVWPLFDCQTLFQDWGHFVYNLWAFVIGYLMYADSRLGKAIQAKSGLFYSLFLVSLLARLLLLSQYQENFYGDTSDLGLYLLRSAITGVHTWSAIASILILTRRHLATITNPFLKYMGQASLPIYIVHHPLIVILGLYIPKLGLSIFPEFLVLTILTTLFTFLTYELLIKPWSLVRMGFGMKP</sequence>
<feature type="transmembrane region" description="Helical" evidence="1">
    <location>
        <begin position="12"/>
        <end position="33"/>
    </location>
</feature>
<dbReference type="Proteomes" id="UP000481033">
    <property type="component" value="Unassembled WGS sequence"/>
</dbReference>
<name>A0A6M0RUH4_9CYAN</name>
<feature type="domain" description="Acyltransferase 3" evidence="2">
    <location>
        <begin position="4"/>
        <end position="364"/>
    </location>
</feature>
<evidence type="ECO:0000313" key="3">
    <source>
        <dbReference type="EMBL" id="NEZ59864.1"/>
    </source>
</evidence>
<keyword evidence="4" id="KW-1185">Reference proteome</keyword>
<feature type="transmembrane region" description="Helical" evidence="1">
    <location>
        <begin position="245"/>
        <end position="265"/>
    </location>
</feature>
<dbReference type="PANTHER" id="PTHR36927">
    <property type="entry name" value="BLR4337 PROTEIN"/>
    <property type="match status" value="1"/>
</dbReference>
<dbReference type="Pfam" id="PF01757">
    <property type="entry name" value="Acyl_transf_3"/>
    <property type="match status" value="1"/>
</dbReference>
<dbReference type="PANTHER" id="PTHR36927:SF3">
    <property type="entry name" value="GLUCANS BIOSYNTHESIS PROTEIN C"/>
    <property type="match status" value="1"/>
</dbReference>
<feature type="transmembrane region" description="Helical" evidence="1">
    <location>
        <begin position="88"/>
        <end position="107"/>
    </location>
</feature>
<feature type="transmembrane region" description="Helical" evidence="1">
    <location>
        <begin position="277"/>
        <end position="300"/>
    </location>
</feature>
<evidence type="ECO:0000259" key="2">
    <source>
        <dbReference type="Pfam" id="PF01757"/>
    </source>
</evidence>
<dbReference type="InterPro" id="IPR002656">
    <property type="entry name" value="Acyl_transf_3_dom"/>
</dbReference>
<feature type="transmembrane region" description="Helical" evidence="1">
    <location>
        <begin position="345"/>
        <end position="367"/>
    </location>
</feature>
<feature type="transmembrane region" description="Helical" evidence="1">
    <location>
        <begin position="321"/>
        <end position="339"/>
    </location>
</feature>
<protein>
    <recommendedName>
        <fullName evidence="2">Acyltransferase 3 domain-containing protein</fullName>
    </recommendedName>
</protein>
<comment type="caution">
    <text evidence="3">The sequence shown here is derived from an EMBL/GenBank/DDBJ whole genome shotgun (WGS) entry which is preliminary data.</text>
</comment>
<gene>
    <name evidence="3" type="ORF">DXZ20_30325</name>
</gene>
<reference evidence="3 4" key="1">
    <citation type="journal article" date="2020" name="Microb. Ecol.">
        <title>Ecogenomics of the Marine Benthic Filamentous Cyanobacterium Adonisia.</title>
        <authorList>
            <person name="Walter J.M."/>
            <person name="Coutinho F.H."/>
            <person name="Leomil L."/>
            <person name="Hargreaves P.I."/>
            <person name="Campeao M.E."/>
            <person name="Vieira V.V."/>
            <person name="Silva B.S."/>
            <person name="Fistarol G.O."/>
            <person name="Salomon P.S."/>
            <person name="Sawabe T."/>
            <person name="Mino S."/>
            <person name="Hosokawa M."/>
            <person name="Miyashita H."/>
            <person name="Maruyama F."/>
            <person name="van Verk M.C."/>
            <person name="Dutilh B.E."/>
            <person name="Thompson C.C."/>
            <person name="Thompson F.L."/>
        </authorList>
    </citation>
    <scope>NUCLEOTIDE SEQUENCE [LARGE SCALE GENOMIC DNA]</scope>
    <source>
        <strain evidence="3 4">CCMR0081</strain>
    </source>
</reference>
<evidence type="ECO:0000256" key="1">
    <source>
        <dbReference type="SAM" id="Phobius"/>
    </source>
</evidence>